<gene>
    <name evidence="1" type="ORF">KDA27_14440</name>
</gene>
<dbReference type="Proteomes" id="UP000739538">
    <property type="component" value="Unassembled WGS sequence"/>
</dbReference>
<evidence type="ECO:0000313" key="2">
    <source>
        <dbReference type="Proteomes" id="UP000739538"/>
    </source>
</evidence>
<proteinExistence type="predicted"/>
<dbReference type="EMBL" id="JAGQHS010000076">
    <property type="protein sequence ID" value="MCA9757000.1"/>
    <property type="molecule type" value="Genomic_DNA"/>
</dbReference>
<protein>
    <submittedName>
        <fullName evidence="1">Uncharacterized protein</fullName>
    </submittedName>
</protein>
<sequence>MSLTRLRFPVPDPQLPVSVVRNLLLASVCAVPLSMAWAGPNEDGLLVFHTDDDIVYTNDDVETYGSPSFPLCTSEECPLPPEDPCWADILDAIQPRSSRGDFVATFWLIAIFPPDACPRVSGASFGVWQTEDREVTFVDQGPCGDFELPYDDWPQNNSGTAVTFLVPRQARAIRLYWFAAYSYYGPTEIGLTAFPGEQSPLFADDSVPSVLDPVPRSHRGRFGLNGATGYVPWWDVPPVVKESWGGVKSRFRDEE</sequence>
<organism evidence="1 2">
    <name type="scientific">Eiseniibacteriota bacterium</name>
    <dbReference type="NCBI Taxonomy" id="2212470"/>
    <lineage>
        <taxon>Bacteria</taxon>
        <taxon>Candidatus Eiseniibacteriota</taxon>
    </lineage>
</organism>
<name>A0A956ND02_UNCEI</name>
<accession>A0A956ND02</accession>
<reference evidence="1" key="1">
    <citation type="submission" date="2020-04" db="EMBL/GenBank/DDBJ databases">
        <authorList>
            <person name="Zhang T."/>
        </authorList>
    </citation>
    <scope>NUCLEOTIDE SEQUENCE</scope>
    <source>
        <strain evidence="1">HKST-UBA02</strain>
    </source>
</reference>
<reference evidence="1" key="2">
    <citation type="journal article" date="2021" name="Microbiome">
        <title>Successional dynamics and alternative stable states in a saline activated sludge microbial community over 9 years.</title>
        <authorList>
            <person name="Wang Y."/>
            <person name="Ye J."/>
            <person name="Ju F."/>
            <person name="Liu L."/>
            <person name="Boyd J.A."/>
            <person name="Deng Y."/>
            <person name="Parks D.H."/>
            <person name="Jiang X."/>
            <person name="Yin X."/>
            <person name="Woodcroft B.J."/>
            <person name="Tyson G.W."/>
            <person name="Hugenholtz P."/>
            <person name="Polz M.F."/>
            <person name="Zhang T."/>
        </authorList>
    </citation>
    <scope>NUCLEOTIDE SEQUENCE</scope>
    <source>
        <strain evidence="1">HKST-UBA02</strain>
    </source>
</reference>
<dbReference type="AlphaFoldDB" id="A0A956ND02"/>
<evidence type="ECO:0000313" key="1">
    <source>
        <dbReference type="EMBL" id="MCA9757000.1"/>
    </source>
</evidence>
<comment type="caution">
    <text evidence="1">The sequence shown here is derived from an EMBL/GenBank/DDBJ whole genome shotgun (WGS) entry which is preliminary data.</text>
</comment>